<feature type="compositionally biased region" description="Basic residues" evidence="1">
    <location>
        <begin position="439"/>
        <end position="448"/>
    </location>
</feature>
<organism evidence="4 5">
    <name type="scientific">Pycnococcus provasolii</name>
    <dbReference type="NCBI Taxonomy" id="41880"/>
    <lineage>
        <taxon>Eukaryota</taxon>
        <taxon>Viridiplantae</taxon>
        <taxon>Chlorophyta</taxon>
        <taxon>Pseudoscourfieldiophyceae</taxon>
        <taxon>Pseudoscourfieldiales</taxon>
        <taxon>Pycnococcaceae</taxon>
        <taxon>Pycnococcus</taxon>
    </lineage>
</organism>
<feature type="signal peptide" evidence="2">
    <location>
        <begin position="1"/>
        <end position="28"/>
    </location>
</feature>
<proteinExistence type="predicted"/>
<dbReference type="Pfam" id="PF03407">
    <property type="entry name" value="Nucleotid_trans"/>
    <property type="match status" value="1"/>
</dbReference>
<evidence type="ECO:0000259" key="3">
    <source>
        <dbReference type="Pfam" id="PF03407"/>
    </source>
</evidence>
<evidence type="ECO:0000313" key="4">
    <source>
        <dbReference type="EMBL" id="GHP07972.1"/>
    </source>
</evidence>
<evidence type="ECO:0000313" key="5">
    <source>
        <dbReference type="Proteomes" id="UP000660262"/>
    </source>
</evidence>
<evidence type="ECO:0000256" key="1">
    <source>
        <dbReference type="SAM" id="MobiDB-lite"/>
    </source>
</evidence>
<protein>
    <recommendedName>
        <fullName evidence="3">Nucleotide-diphospho-sugar transferase domain-containing protein</fullName>
    </recommendedName>
</protein>
<name>A0A830HM83_9CHLO</name>
<dbReference type="EMBL" id="BNJQ01000018">
    <property type="protein sequence ID" value="GHP07972.1"/>
    <property type="molecule type" value="Genomic_DNA"/>
</dbReference>
<dbReference type="AlphaFoldDB" id="A0A830HM83"/>
<keyword evidence="2" id="KW-0732">Signal</keyword>
<gene>
    <name evidence="4" type="ORF">PPROV_000671400</name>
</gene>
<feature type="chain" id="PRO_5032485127" description="Nucleotide-diphospho-sugar transferase domain-containing protein" evidence="2">
    <location>
        <begin position="29"/>
        <end position="471"/>
    </location>
</feature>
<feature type="domain" description="Nucleotide-diphospho-sugar transferase" evidence="3">
    <location>
        <begin position="121"/>
        <end position="222"/>
    </location>
</feature>
<evidence type="ECO:0000256" key="2">
    <source>
        <dbReference type="SAM" id="SignalP"/>
    </source>
</evidence>
<sequence length="471" mass="53919">MASRTKALLLHLLASLVLLNACCWRAAAVEDAPDDPGLTREELKAEFQGMHVATVVVLCIEDVFWELNPLTMETVAENMNLLLDDRSTAPVYHSTRASTCERVRTELNAPCYVVDYAKTFTIDPRTERIWTERFWVADVALDAGKNVLMMDADVRLTRPLRHLVEMMEEANVDMVVQATFRQPEPNLLSLDGLCAGLYYMRASEKMRKAMEMAHEEMKLVRTDPFAIPEEFRKIIPSTKSKRLKDATGFDQDVMLDVLHSMLEAERVKPRKEWSARRVANEAMPGSFPDALSMERNDESRMVHGATCEDFKKEEWEMQFDQGEGHVSPQLCVSADGEYRILASGVHGPFVSWPDFYESAVGVEKACQRYSNRFFAVHCHGDPKPEQCVTLHRRCRDIFREKREEVLKSLSYHKPKPKPRSSFSPRQRAWSWKNSAALRQQRRRRRRPRSMLSGRTGVGADSTESSEGRADV</sequence>
<reference evidence="4" key="1">
    <citation type="submission" date="2020-10" db="EMBL/GenBank/DDBJ databases">
        <title>Unveiling of a novel bifunctional photoreceptor, Dualchrome1, isolated from a cosmopolitan green alga.</title>
        <authorList>
            <person name="Suzuki S."/>
            <person name="Kawachi M."/>
        </authorList>
    </citation>
    <scope>NUCLEOTIDE SEQUENCE</scope>
    <source>
        <strain evidence="4">NIES 2893</strain>
    </source>
</reference>
<accession>A0A830HM83</accession>
<dbReference type="InterPro" id="IPR005069">
    <property type="entry name" value="Nucl-diP-sugar_transferase"/>
</dbReference>
<comment type="caution">
    <text evidence="4">The sequence shown here is derived from an EMBL/GenBank/DDBJ whole genome shotgun (WGS) entry which is preliminary data.</text>
</comment>
<keyword evidence="5" id="KW-1185">Reference proteome</keyword>
<feature type="region of interest" description="Disordered" evidence="1">
    <location>
        <begin position="409"/>
        <end position="471"/>
    </location>
</feature>
<dbReference type="Proteomes" id="UP000660262">
    <property type="component" value="Unassembled WGS sequence"/>
</dbReference>